<evidence type="ECO:0000313" key="3">
    <source>
        <dbReference type="EMBL" id="AOW30063.1"/>
    </source>
</evidence>
<dbReference type="InterPro" id="IPR016095">
    <property type="entry name" value="Ribosomal_uL1_3-a/b-sand"/>
</dbReference>
<dbReference type="InterPro" id="IPR023674">
    <property type="entry name" value="Ribosomal_uL1-like"/>
</dbReference>
<dbReference type="InterPro" id="IPR028364">
    <property type="entry name" value="Ribosomal_uL1/biogenesis"/>
</dbReference>
<dbReference type="RefSeq" id="XP_714330.1">
    <property type="nucleotide sequence ID" value="XM_709237.1"/>
</dbReference>
<feature type="compositionally biased region" description="Basic residues" evidence="1">
    <location>
        <begin position="43"/>
        <end position="57"/>
    </location>
</feature>
<feature type="region of interest" description="Disordered" evidence="1">
    <location>
        <begin position="1"/>
        <end position="83"/>
    </location>
</feature>
<evidence type="ECO:0000256" key="1">
    <source>
        <dbReference type="SAM" id="MobiDB-lite"/>
    </source>
</evidence>
<dbReference type="Proteomes" id="UP000000559">
    <property type="component" value="Chromosome 6"/>
</dbReference>
<feature type="region of interest" description="Disordered" evidence="1">
    <location>
        <begin position="95"/>
        <end position="129"/>
    </location>
</feature>
<sequence>MAKTRSKSAATAAATSPKASPTAAKVTKNKVTKPSTASPSKTTKTKAVKKTTTKKATPKKEEEEKKEVHVETVTKDSSLIPEEITEKAISELKKYISRQSQQQQETENDESKKSKLFDEDEDDEDNKQNESFYLTIDSKKFWSSKPQFKPKSFKLTKPLYDNNQTTTTTSNSNNDINVDNNICLIIRDKLVKSIDELNELENNQSLSQITQIIPLNSIKTEYKSFEKKRELYHQFKIFLVDEAILNIMPNTLGKVFYSKGSSNDKIPIPIKVTSTTTGSQTNGKQLSIVTLTNQLNKVLNNTYYLPPIGNNITIKIGKLKFDNNDLIANINDVVKNLDLDTIKSIHVKTSTSPAIPLFYTKSLSQ</sequence>
<dbReference type="STRING" id="237561.A0A1D8PPJ1"/>
<dbReference type="OrthoDB" id="10251727at2759"/>
<dbReference type="CGD" id="CAL0000187983">
    <property type="gene designation" value="CIC1"/>
</dbReference>
<dbReference type="Pfam" id="PF00687">
    <property type="entry name" value="Ribosomal_L1"/>
    <property type="match status" value="1"/>
</dbReference>
<dbReference type="KEGG" id="cal:CAALFM_C601170WA"/>
<dbReference type="GO" id="GO:0005730">
    <property type="term" value="C:nucleolus"/>
    <property type="evidence" value="ECO:0000318"/>
    <property type="project" value="GO_Central"/>
</dbReference>
<evidence type="ECO:0000313" key="2">
    <source>
        <dbReference type="CGD" id="CAL0000187983"/>
    </source>
</evidence>
<dbReference type="GO" id="GO:0003723">
    <property type="term" value="F:RNA binding"/>
    <property type="evidence" value="ECO:0000318"/>
    <property type="project" value="GO_Central"/>
</dbReference>
<dbReference type="SUPFAM" id="SSF56808">
    <property type="entry name" value="Ribosomal protein L1"/>
    <property type="match status" value="1"/>
</dbReference>
<reference evidence="3 4" key="3">
    <citation type="journal article" date="2013" name="Genome Biol.">
        <title>Assembly of a phased diploid Candida albicans genome facilitates allele-specific measurements and provides a simple model for repeat and indel structure.</title>
        <authorList>
            <person name="Muzzey D."/>
            <person name="Schwartz K."/>
            <person name="Weissman J.S."/>
            <person name="Sherlock G."/>
        </authorList>
    </citation>
    <scope>NUCLEOTIDE SEQUENCE [LARGE SCALE GENOMIC DNA]</scope>
    <source>
        <strain evidence="4">SC5314 / ATCC MYA-2876</strain>
    </source>
</reference>
<dbReference type="AlphaFoldDB" id="A0A1D8PPJ1"/>
<dbReference type="GeneID" id="3644059"/>
<feature type="compositionally biased region" description="Basic and acidic residues" evidence="1">
    <location>
        <begin position="58"/>
        <end position="74"/>
    </location>
</feature>
<name>A0A1D8PPJ1_CANAL</name>
<dbReference type="VEuPathDB" id="FungiDB:C6_01170W_A"/>
<keyword evidence="4" id="KW-1185">Reference proteome</keyword>
<evidence type="ECO:0000313" key="4">
    <source>
        <dbReference type="Proteomes" id="UP000000559"/>
    </source>
</evidence>
<reference evidence="3 4" key="1">
    <citation type="journal article" date="2004" name="Proc. Natl. Acad. Sci. U.S.A.">
        <title>The diploid genome sequence of Candida albicans.</title>
        <authorList>
            <person name="Jones T."/>
            <person name="Federspiel N.A."/>
            <person name="Chibana H."/>
            <person name="Dungan J."/>
            <person name="Kalman S."/>
            <person name="Magee B.B."/>
            <person name="Newport G."/>
            <person name="Thorstenson Y.R."/>
            <person name="Agabian N."/>
            <person name="Magee P.T."/>
            <person name="Davis R.W."/>
            <person name="Scherer S."/>
        </authorList>
    </citation>
    <scope>NUCLEOTIDE SEQUENCE [LARGE SCALE GENOMIC DNA]</scope>
    <source>
        <strain evidence="4">SC5314 / ATCC MYA-2876</strain>
    </source>
</reference>
<reference evidence="3 4" key="2">
    <citation type="journal article" date="2007" name="Genome Biol.">
        <title>Assembly of the Candida albicans genome into sixteen supercontigs aligned on the eight chromosomes.</title>
        <authorList>
            <person name="van het Hoog M."/>
            <person name="Rast T.J."/>
            <person name="Martchenko M."/>
            <person name="Grindle S."/>
            <person name="Dignard D."/>
            <person name="Hogues H."/>
            <person name="Cuomo C."/>
            <person name="Berriman M."/>
            <person name="Scherer S."/>
            <person name="Magee B.B."/>
            <person name="Whiteway M."/>
            <person name="Chibana H."/>
            <person name="Nantel A."/>
            <person name="Magee P.T."/>
        </authorList>
    </citation>
    <scope>GENOME REANNOTATION</scope>
    <source>
        <strain evidence="4">SC5314 / ATCC MYA-2876</strain>
    </source>
</reference>
<dbReference type="EMBL" id="CP017628">
    <property type="protein sequence ID" value="AOW30063.1"/>
    <property type="molecule type" value="Genomic_DNA"/>
</dbReference>
<feature type="compositionally biased region" description="Low complexity" evidence="1">
    <location>
        <begin position="7"/>
        <end position="26"/>
    </location>
</feature>
<protein>
    <submittedName>
        <fullName evidence="3">Cic1p</fullName>
    </submittedName>
</protein>
<dbReference type="Gene3D" id="3.40.50.790">
    <property type="match status" value="1"/>
</dbReference>
<feature type="compositionally biased region" description="Low complexity" evidence="1">
    <location>
        <begin position="32"/>
        <end position="42"/>
    </location>
</feature>
<dbReference type="InParanoid" id="A0A1D8PPJ1"/>
<dbReference type="CDD" id="cd00403">
    <property type="entry name" value="Ribosomal_L1"/>
    <property type="match status" value="1"/>
</dbReference>
<proteinExistence type="predicted"/>
<organism evidence="3 4">
    <name type="scientific">Candida albicans (strain SC5314 / ATCC MYA-2876)</name>
    <name type="common">Yeast</name>
    <dbReference type="NCBI Taxonomy" id="237561"/>
    <lineage>
        <taxon>Eukaryota</taxon>
        <taxon>Fungi</taxon>
        <taxon>Dikarya</taxon>
        <taxon>Ascomycota</taxon>
        <taxon>Saccharomycotina</taxon>
        <taxon>Pichiomycetes</taxon>
        <taxon>Debaryomycetaceae</taxon>
        <taxon>Candida/Lodderomyces clade</taxon>
        <taxon>Candida</taxon>
    </lineage>
</organism>
<dbReference type="SMR" id="A0A1D8PPJ1"/>
<accession>A0A1D8PPJ1</accession>
<gene>
    <name evidence="2 3" type="primary">CIC1</name>
    <name evidence="3" type="ordered locus">CAALFM_C601170WA</name>
    <name evidence="2" type="ordered locus">orf19.7771</name>
</gene>
<dbReference type="FunCoup" id="A0A1D8PPJ1">
    <property type="interactions" value="624"/>
</dbReference>